<feature type="domain" description="FYVE-type" evidence="5">
    <location>
        <begin position="156"/>
        <end position="217"/>
    </location>
</feature>
<dbReference type="InterPro" id="IPR013083">
    <property type="entry name" value="Znf_RING/FYVE/PHD"/>
</dbReference>
<dbReference type="Gene3D" id="3.30.40.10">
    <property type="entry name" value="Zinc/RING finger domain, C3HC4 (zinc finger)"/>
    <property type="match status" value="2"/>
</dbReference>
<dbReference type="InterPro" id="IPR000306">
    <property type="entry name" value="Znf_FYVE"/>
</dbReference>
<evidence type="ECO:0000256" key="2">
    <source>
        <dbReference type="ARBA" id="ARBA00022771"/>
    </source>
</evidence>
<feature type="domain" description="FYVE-type" evidence="5">
    <location>
        <begin position="269"/>
        <end position="329"/>
    </location>
</feature>
<evidence type="ECO:0000259" key="5">
    <source>
        <dbReference type="PROSITE" id="PS50178"/>
    </source>
</evidence>
<dbReference type="InterPro" id="IPR017455">
    <property type="entry name" value="Znf_FYVE-rel"/>
</dbReference>
<dbReference type="PANTHER" id="PTHR46624">
    <property type="entry name" value="AGAP002036-PA"/>
    <property type="match status" value="1"/>
</dbReference>
<proteinExistence type="predicted"/>
<dbReference type="Proteomes" id="UP000694888">
    <property type="component" value="Unplaced"/>
</dbReference>
<keyword evidence="3" id="KW-0862">Zinc</keyword>
<dbReference type="RefSeq" id="XP_012942679.1">
    <property type="nucleotide sequence ID" value="XM_013087225.2"/>
</dbReference>
<dbReference type="InterPro" id="IPR011011">
    <property type="entry name" value="Znf_FYVE_PHD"/>
</dbReference>
<keyword evidence="6" id="KW-1185">Reference proteome</keyword>
<dbReference type="SUPFAM" id="SSF57903">
    <property type="entry name" value="FYVE/PHD zinc finger"/>
    <property type="match status" value="2"/>
</dbReference>
<gene>
    <name evidence="7" type="primary">LOC101853727</name>
</gene>
<keyword evidence="1" id="KW-0479">Metal-binding</keyword>
<dbReference type="GeneID" id="101853727"/>
<reference evidence="7" key="1">
    <citation type="submission" date="2025-08" db="UniProtKB">
        <authorList>
            <consortium name="RefSeq"/>
        </authorList>
    </citation>
    <scope>IDENTIFICATION</scope>
</reference>
<sequence>MNHDTEAEPHDAGDNRRCQYQSQYGNKVFMCKTCLRNKEEVIVIPKTSSSSDNSWMGLTKYLWSGYVYECRNCGIIYRSREHWYGNEDEEKVLHVEYRHVWPQGVSTLDGTHNAARKVLEGFHYLADTISSVSSGPTKVLSEWTADKINPAYWVPNSEIIKCSGCEMLFTCSEQKHHCRACGKGFCADCSSRRKPVPERGWGEEPVRVCDKCYNRKDTDALSTSSEQTALTARKVGEAFSSTFSVVASALDYPMGMIKNSARPAYWVPDEEITSCCVCGDKFGPRLSIHHCRVCGNGVCEKCSPSKRVVAFRGWDYPVRVCTKCEKKTDRI</sequence>
<evidence type="ECO:0000256" key="3">
    <source>
        <dbReference type="ARBA" id="ARBA00022833"/>
    </source>
</evidence>
<dbReference type="SMART" id="SM00064">
    <property type="entry name" value="FYVE"/>
    <property type="match status" value="2"/>
</dbReference>
<dbReference type="Pfam" id="PF01363">
    <property type="entry name" value="FYVE"/>
    <property type="match status" value="2"/>
</dbReference>
<keyword evidence="2 4" id="KW-0863">Zinc-finger</keyword>
<dbReference type="InterPro" id="IPR042427">
    <property type="entry name" value="ZFYV1"/>
</dbReference>
<evidence type="ECO:0000256" key="4">
    <source>
        <dbReference type="PROSITE-ProRule" id="PRU00091"/>
    </source>
</evidence>
<evidence type="ECO:0000313" key="7">
    <source>
        <dbReference type="RefSeq" id="XP_012942679.1"/>
    </source>
</evidence>
<dbReference type="PROSITE" id="PS50178">
    <property type="entry name" value="ZF_FYVE"/>
    <property type="match status" value="2"/>
</dbReference>
<accession>A0ABM1A863</accession>
<organism evidence="6 7">
    <name type="scientific">Aplysia californica</name>
    <name type="common">California sea hare</name>
    <dbReference type="NCBI Taxonomy" id="6500"/>
    <lineage>
        <taxon>Eukaryota</taxon>
        <taxon>Metazoa</taxon>
        <taxon>Spiralia</taxon>
        <taxon>Lophotrochozoa</taxon>
        <taxon>Mollusca</taxon>
        <taxon>Gastropoda</taxon>
        <taxon>Heterobranchia</taxon>
        <taxon>Euthyneura</taxon>
        <taxon>Tectipleura</taxon>
        <taxon>Aplysiida</taxon>
        <taxon>Aplysioidea</taxon>
        <taxon>Aplysiidae</taxon>
        <taxon>Aplysia</taxon>
    </lineage>
</organism>
<dbReference type="PANTHER" id="PTHR46624:SF4">
    <property type="entry name" value="FYVE-TYPE DOMAIN-CONTAINING PROTEIN"/>
    <property type="match status" value="1"/>
</dbReference>
<protein>
    <submittedName>
        <fullName evidence="7">Zinc finger FYVE domain-containing protein 1</fullName>
    </submittedName>
</protein>
<evidence type="ECO:0000256" key="1">
    <source>
        <dbReference type="ARBA" id="ARBA00022723"/>
    </source>
</evidence>
<evidence type="ECO:0000313" key="6">
    <source>
        <dbReference type="Proteomes" id="UP000694888"/>
    </source>
</evidence>
<dbReference type="CDD" id="cd15734">
    <property type="entry name" value="FYVE_ZFYV1"/>
    <property type="match status" value="1"/>
</dbReference>
<name>A0ABM1A863_APLCA</name>